<comment type="caution">
    <text evidence="3">The sequence shown here is derived from an EMBL/GenBank/DDBJ whole genome shotgun (WGS) entry which is preliminary data.</text>
</comment>
<dbReference type="Proteomes" id="UP000534783">
    <property type="component" value="Unassembled WGS sequence"/>
</dbReference>
<keyword evidence="4" id="KW-1185">Reference proteome</keyword>
<evidence type="ECO:0000313" key="3">
    <source>
        <dbReference type="EMBL" id="NKE72793.1"/>
    </source>
</evidence>
<dbReference type="NCBIfam" id="TIGR01764">
    <property type="entry name" value="excise"/>
    <property type="match status" value="1"/>
</dbReference>
<dbReference type="AlphaFoldDB" id="A0A7X6DSX3"/>
<sequence length="95" mass="11293">MEKMEPMLLTVEQLSQYLNIKRSTLYAWVERRIIPHYKIQRSVRFKKEEIDQWIETLKRKEFDPGPAAEALLDNAKSTLYNSPRKGETRPNRQGS</sequence>
<dbReference type="GO" id="GO:0003677">
    <property type="term" value="F:DNA binding"/>
    <property type="evidence" value="ECO:0007669"/>
    <property type="project" value="InterPro"/>
</dbReference>
<reference evidence="3 4" key="1">
    <citation type="journal article" date="2020" name="Nature">
        <title>Bacterial chemolithoautotrophy via manganese oxidation.</title>
        <authorList>
            <person name="Yu H."/>
            <person name="Leadbetter J.R."/>
        </authorList>
    </citation>
    <scope>NUCLEOTIDE SEQUENCE [LARGE SCALE GENOMIC DNA]</scope>
    <source>
        <strain evidence="3 4">Mn-1</strain>
    </source>
</reference>
<feature type="region of interest" description="Disordered" evidence="1">
    <location>
        <begin position="73"/>
        <end position="95"/>
    </location>
</feature>
<evidence type="ECO:0000256" key="1">
    <source>
        <dbReference type="SAM" id="MobiDB-lite"/>
    </source>
</evidence>
<dbReference type="InterPro" id="IPR009061">
    <property type="entry name" value="DNA-bd_dom_put_sf"/>
</dbReference>
<dbReference type="Pfam" id="PF12728">
    <property type="entry name" value="HTH_17"/>
    <property type="match status" value="1"/>
</dbReference>
<feature type="domain" description="Helix-turn-helix" evidence="2">
    <location>
        <begin position="8"/>
        <end position="56"/>
    </location>
</feature>
<dbReference type="EMBL" id="VTOW01000004">
    <property type="protein sequence ID" value="NKE72793.1"/>
    <property type="molecule type" value="Genomic_DNA"/>
</dbReference>
<protein>
    <submittedName>
        <fullName evidence="3">Helix-turn-helix domain-containing protein</fullName>
    </submittedName>
</protein>
<evidence type="ECO:0000259" key="2">
    <source>
        <dbReference type="Pfam" id="PF12728"/>
    </source>
</evidence>
<feature type="compositionally biased region" description="Basic and acidic residues" evidence="1">
    <location>
        <begin position="84"/>
        <end position="95"/>
    </location>
</feature>
<name>A0A7X6DSX3_9BACT</name>
<dbReference type="SUPFAM" id="SSF46955">
    <property type="entry name" value="Putative DNA-binding domain"/>
    <property type="match status" value="1"/>
</dbReference>
<organism evidence="3 4">
    <name type="scientific">Candidatus Manganitrophus noduliformans</name>
    <dbReference type="NCBI Taxonomy" id="2606439"/>
    <lineage>
        <taxon>Bacteria</taxon>
        <taxon>Pseudomonadati</taxon>
        <taxon>Nitrospirota</taxon>
        <taxon>Nitrospiria</taxon>
        <taxon>Candidatus Troglogloeales</taxon>
        <taxon>Candidatus Manganitrophaceae</taxon>
        <taxon>Candidatus Manganitrophus</taxon>
    </lineage>
</organism>
<gene>
    <name evidence="3" type="ORF">MNODULE_18745</name>
</gene>
<accession>A0A7X6DSX3</accession>
<dbReference type="InterPro" id="IPR041657">
    <property type="entry name" value="HTH_17"/>
</dbReference>
<evidence type="ECO:0000313" key="4">
    <source>
        <dbReference type="Proteomes" id="UP000534783"/>
    </source>
</evidence>
<dbReference type="InterPro" id="IPR010093">
    <property type="entry name" value="SinI_DNA-bd"/>
</dbReference>
<proteinExistence type="predicted"/>